<dbReference type="Pfam" id="PF15963">
    <property type="entry name" value="Myb_DNA-bind_7"/>
    <property type="match status" value="1"/>
</dbReference>
<organism evidence="4 5">
    <name type="scientific">Phaedon cochleariae</name>
    <name type="common">Mustard beetle</name>
    <dbReference type="NCBI Taxonomy" id="80249"/>
    <lineage>
        <taxon>Eukaryota</taxon>
        <taxon>Metazoa</taxon>
        <taxon>Ecdysozoa</taxon>
        <taxon>Arthropoda</taxon>
        <taxon>Hexapoda</taxon>
        <taxon>Insecta</taxon>
        <taxon>Pterygota</taxon>
        <taxon>Neoptera</taxon>
        <taxon>Endopterygota</taxon>
        <taxon>Coleoptera</taxon>
        <taxon>Polyphaga</taxon>
        <taxon>Cucujiformia</taxon>
        <taxon>Chrysomeloidea</taxon>
        <taxon>Chrysomelidae</taxon>
        <taxon>Chrysomelinae</taxon>
        <taxon>Chrysomelini</taxon>
        <taxon>Phaedon</taxon>
    </lineage>
</organism>
<feature type="region of interest" description="Disordered" evidence="2">
    <location>
        <begin position="266"/>
        <end position="309"/>
    </location>
</feature>
<proteinExistence type="predicted"/>
<dbReference type="SUPFAM" id="SSF46689">
    <property type="entry name" value="Homeodomain-like"/>
    <property type="match status" value="1"/>
</dbReference>
<reference evidence="4" key="1">
    <citation type="submission" date="2022-01" db="EMBL/GenBank/DDBJ databases">
        <authorList>
            <person name="King R."/>
        </authorList>
    </citation>
    <scope>NUCLEOTIDE SEQUENCE</scope>
</reference>
<dbReference type="GO" id="GO:0005634">
    <property type="term" value="C:nucleus"/>
    <property type="evidence" value="ECO:0007669"/>
    <property type="project" value="UniProtKB-SubCell"/>
</dbReference>
<feature type="compositionally biased region" description="Acidic residues" evidence="2">
    <location>
        <begin position="516"/>
        <end position="526"/>
    </location>
</feature>
<protein>
    <recommendedName>
        <fullName evidence="3">Myb-like domain-containing protein</fullName>
    </recommendedName>
</protein>
<dbReference type="PANTHER" id="PTHR22929">
    <property type="entry name" value="RNA POLYMERASE III TRANSCRIPTION INITIATION FACTOR B"/>
    <property type="match status" value="1"/>
</dbReference>
<feature type="region of interest" description="Disordered" evidence="2">
    <location>
        <begin position="1"/>
        <end position="20"/>
    </location>
</feature>
<feature type="compositionally biased region" description="Basic residues" evidence="2">
    <location>
        <begin position="465"/>
        <end position="475"/>
    </location>
</feature>
<dbReference type="Proteomes" id="UP001153737">
    <property type="component" value="Chromosome 1"/>
</dbReference>
<feature type="compositionally biased region" description="Basic and acidic residues" evidence="2">
    <location>
        <begin position="476"/>
        <end position="486"/>
    </location>
</feature>
<evidence type="ECO:0000313" key="5">
    <source>
        <dbReference type="Proteomes" id="UP001153737"/>
    </source>
</evidence>
<dbReference type="SMART" id="SM00717">
    <property type="entry name" value="SANT"/>
    <property type="match status" value="1"/>
</dbReference>
<dbReference type="OrthoDB" id="272624at2759"/>
<dbReference type="EMBL" id="OU896707">
    <property type="protein sequence ID" value="CAH1116059.1"/>
    <property type="molecule type" value="Genomic_DNA"/>
</dbReference>
<feature type="domain" description="Myb-like" evidence="3">
    <location>
        <begin position="365"/>
        <end position="413"/>
    </location>
</feature>
<sequence>MAKVGTNEESVVHNPPSEPKVPFIRRKLIKIPVAVNTISRKPKEKPKQDCQNQENSIPNENNDEKTKDNIVGVSCGGNNKIDDSIEKVPVEDLIEINHNLDETDLTSQNPNSSTPKECVGTDIKKSPVILNSITAHSDTEYPPPPPSPNKINRTRIKAVPRLDYRKASFSASESEDESRKNNRIRNDSVCSTTSAIAESVTECFSPQRPKEVPTAAPKKCIRSEQTRKLAEARREFQRKFGPNKPDRHKLTMMDLIFYNPESNHMLEGDKKIEDNPKEEIDVDDPKTEVIDLSDDTSKNEKENDEESAVPVPQIKIGPSGEIIIDEQSLVIERKEVKKQIEEMAKTKIVDGDFDTGYGIYKKHKRSKKWSEYETIRFYKAINIIGTDFSLMCELFPNRSRRELKMKFKKEENLNKGLMNRAVMHPGDFDFDELKNEVDLEEKEMQEKLKQKEDELKQREADRKLTKQKMARRAEKRKIAEKEKEANFKLNKPPKPKPEPRPPKKMKKFKRARNDSFVEDSDADESDLATHSESDDEIVMPQGPTRSGRMPKSVRKYDDDDEEERLATVESVLSRARAPAAAAPATVEPGSIMIVTETGPNGEPVYKIFMVTPDHNAMPVQLSTDFVSKALELKKGVTAKNIMTISASVTDDETEKPVVENNITIPADENVTTLKSELSESEEKYIVGGPGIGSEVEL</sequence>
<evidence type="ECO:0000256" key="2">
    <source>
        <dbReference type="SAM" id="MobiDB-lite"/>
    </source>
</evidence>
<evidence type="ECO:0000259" key="3">
    <source>
        <dbReference type="SMART" id="SM00717"/>
    </source>
</evidence>
<feature type="compositionally biased region" description="Polar residues" evidence="2">
    <location>
        <begin position="105"/>
        <end position="115"/>
    </location>
</feature>
<feature type="compositionally biased region" description="Basic and acidic residues" evidence="2">
    <location>
        <begin position="447"/>
        <end position="464"/>
    </location>
</feature>
<keyword evidence="5" id="KW-1185">Reference proteome</keyword>
<dbReference type="PANTHER" id="PTHR22929:SF0">
    <property type="entry name" value="TRANSCRIPTION FACTOR TFIIIB COMPONENT B'' HOMOLOG"/>
    <property type="match status" value="1"/>
</dbReference>
<dbReference type="GO" id="GO:0070898">
    <property type="term" value="P:RNA polymerase III preinitiation complex assembly"/>
    <property type="evidence" value="ECO:0007669"/>
    <property type="project" value="TreeGrafter"/>
</dbReference>
<evidence type="ECO:0000256" key="1">
    <source>
        <dbReference type="ARBA" id="ARBA00004123"/>
    </source>
</evidence>
<comment type="subcellular location">
    <subcellularLocation>
        <location evidence="1">Nucleus</location>
    </subcellularLocation>
</comment>
<gene>
    <name evidence="4" type="ORF">PHAECO_LOCUS1206</name>
</gene>
<dbReference type="InterPro" id="IPR001005">
    <property type="entry name" value="SANT/Myb"/>
</dbReference>
<dbReference type="InterPro" id="IPR009057">
    <property type="entry name" value="Homeodomain-like_sf"/>
</dbReference>
<dbReference type="InterPro" id="IPR039467">
    <property type="entry name" value="TFIIIB_B''_Myb"/>
</dbReference>
<feature type="region of interest" description="Disordered" evidence="2">
    <location>
        <begin position="447"/>
        <end position="562"/>
    </location>
</feature>
<dbReference type="AlphaFoldDB" id="A0A9P0GP39"/>
<feature type="compositionally biased region" description="Polar residues" evidence="2">
    <location>
        <begin position="49"/>
        <end position="60"/>
    </location>
</feature>
<reference evidence="4" key="2">
    <citation type="submission" date="2022-10" db="EMBL/GenBank/DDBJ databases">
        <authorList>
            <consortium name="ENA_rothamsted_submissions"/>
            <consortium name="culmorum"/>
            <person name="King R."/>
        </authorList>
    </citation>
    <scope>NUCLEOTIDE SEQUENCE</scope>
</reference>
<feature type="compositionally biased region" description="Basic and acidic residues" evidence="2">
    <location>
        <begin position="266"/>
        <end position="301"/>
    </location>
</feature>
<feature type="region of interest" description="Disordered" evidence="2">
    <location>
        <begin position="35"/>
        <end position="71"/>
    </location>
</feature>
<dbReference type="GO" id="GO:0000126">
    <property type="term" value="C:transcription factor TFIIIB complex"/>
    <property type="evidence" value="ECO:0007669"/>
    <property type="project" value="TreeGrafter"/>
</dbReference>
<dbReference type="GO" id="GO:0001156">
    <property type="term" value="F:TFIIIC-class transcription factor complex binding"/>
    <property type="evidence" value="ECO:0007669"/>
    <property type="project" value="TreeGrafter"/>
</dbReference>
<accession>A0A9P0GP39</accession>
<feature type="region of interest" description="Disordered" evidence="2">
    <location>
        <begin position="101"/>
        <end position="120"/>
    </location>
</feature>
<name>A0A9P0GP39_PHACE</name>
<evidence type="ECO:0000313" key="4">
    <source>
        <dbReference type="EMBL" id="CAH1116059.1"/>
    </source>
</evidence>